<accession>A0AAX6MH32</accession>
<evidence type="ECO:0000313" key="2">
    <source>
        <dbReference type="EMBL" id="KAK6951481.1"/>
    </source>
</evidence>
<organism evidence="2 3">
    <name type="scientific">Daldinia eschscholtzii</name>
    <dbReference type="NCBI Taxonomy" id="292717"/>
    <lineage>
        <taxon>Eukaryota</taxon>
        <taxon>Fungi</taxon>
        <taxon>Dikarya</taxon>
        <taxon>Ascomycota</taxon>
        <taxon>Pezizomycotina</taxon>
        <taxon>Sordariomycetes</taxon>
        <taxon>Xylariomycetidae</taxon>
        <taxon>Xylariales</taxon>
        <taxon>Hypoxylaceae</taxon>
        <taxon>Daldinia</taxon>
    </lineage>
</organism>
<feature type="chain" id="PRO_5043814136" evidence="1">
    <location>
        <begin position="20"/>
        <end position="121"/>
    </location>
</feature>
<sequence length="121" mass="12933">MQINAILATLFAASASGAAIKSRYATGFTVTNFTASCIPHKGPDYLPAVGWTGCAEKGAYSWAVDKFEDGLKLRVTTPQDSHGNYTGVYEITADQFVVEQRGASISQRYTGPSDFTMPLGV</sequence>
<evidence type="ECO:0000256" key="1">
    <source>
        <dbReference type="SAM" id="SignalP"/>
    </source>
</evidence>
<dbReference type="AlphaFoldDB" id="A0AAX6MH32"/>
<evidence type="ECO:0000313" key="3">
    <source>
        <dbReference type="Proteomes" id="UP001369815"/>
    </source>
</evidence>
<name>A0AAX6MH32_9PEZI</name>
<dbReference type="Proteomes" id="UP001369815">
    <property type="component" value="Unassembled WGS sequence"/>
</dbReference>
<protein>
    <submittedName>
        <fullName evidence="2">Uncharacterized protein</fullName>
    </submittedName>
</protein>
<gene>
    <name evidence="2" type="ORF">Daesc_008016</name>
</gene>
<feature type="signal peptide" evidence="1">
    <location>
        <begin position="1"/>
        <end position="19"/>
    </location>
</feature>
<comment type="caution">
    <text evidence="2">The sequence shown here is derived from an EMBL/GenBank/DDBJ whole genome shotgun (WGS) entry which is preliminary data.</text>
</comment>
<keyword evidence="3" id="KW-1185">Reference proteome</keyword>
<dbReference type="EMBL" id="JBANMG010000007">
    <property type="protein sequence ID" value="KAK6951481.1"/>
    <property type="molecule type" value="Genomic_DNA"/>
</dbReference>
<reference evidence="2 3" key="1">
    <citation type="journal article" date="2024" name="Front Chem Biol">
        <title>Unveiling the potential of Daldinia eschscholtzii MFLUCC 19-0629 through bioactivity and bioinformatics studies for enhanced sustainable agriculture production.</title>
        <authorList>
            <person name="Brooks S."/>
            <person name="Weaver J.A."/>
            <person name="Klomchit A."/>
            <person name="Alharthi S.A."/>
            <person name="Onlamun T."/>
            <person name="Nurani R."/>
            <person name="Vong T.K."/>
            <person name="Alberti F."/>
            <person name="Greco C."/>
        </authorList>
    </citation>
    <scope>NUCLEOTIDE SEQUENCE [LARGE SCALE GENOMIC DNA]</scope>
    <source>
        <strain evidence="2">MFLUCC 19-0629</strain>
    </source>
</reference>
<proteinExistence type="predicted"/>
<keyword evidence="1" id="KW-0732">Signal</keyword>